<name>A0A5B7CN20_PORTR</name>
<keyword evidence="2" id="KW-1185">Reference proteome</keyword>
<dbReference type="PROSITE" id="PS51257">
    <property type="entry name" value="PROKAR_LIPOPROTEIN"/>
    <property type="match status" value="1"/>
</dbReference>
<gene>
    <name evidence="1" type="ORF">E2C01_003084</name>
</gene>
<evidence type="ECO:0000313" key="2">
    <source>
        <dbReference type="Proteomes" id="UP000324222"/>
    </source>
</evidence>
<reference evidence="1 2" key="1">
    <citation type="submission" date="2019-05" db="EMBL/GenBank/DDBJ databases">
        <title>Another draft genome of Portunus trituberculatus and its Hox gene families provides insights of decapod evolution.</title>
        <authorList>
            <person name="Jeong J.-H."/>
            <person name="Song I."/>
            <person name="Kim S."/>
            <person name="Choi T."/>
            <person name="Kim D."/>
            <person name="Ryu S."/>
            <person name="Kim W."/>
        </authorList>
    </citation>
    <scope>NUCLEOTIDE SEQUENCE [LARGE SCALE GENOMIC DNA]</scope>
    <source>
        <tissue evidence="1">Muscle</tissue>
    </source>
</reference>
<proteinExistence type="predicted"/>
<sequence>MSLSLRDSTLRLALTCGITSSCPSFKEGLSMVIIHIHKTQFKTKPSGRDPLALVISHDDIKKALDTLDSDFYIGPDELHPYLIKSCSNSLSYHIRLISKKSSDTSMVPYIGNTSGSYL</sequence>
<evidence type="ECO:0000313" key="1">
    <source>
        <dbReference type="EMBL" id="MPC10448.1"/>
    </source>
</evidence>
<organism evidence="1 2">
    <name type="scientific">Portunus trituberculatus</name>
    <name type="common">Swimming crab</name>
    <name type="synonym">Neptunus trituberculatus</name>
    <dbReference type="NCBI Taxonomy" id="210409"/>
    <lineage>
        <taxon>Eukaryota</taxon>
        <taxon>Metazoa</taxon>
        <taxon>Ecdysozoa</taxon>
        <taxon>Arthropoda</taxon>
        <taxon>Crustacea</taxon>
        <taxon>Multicrustacea</taxon>
        <taxon>Malacostraca</taxon>
        <taxon>Eumalacostraca</taxon>
        <taxon>Eucarida</taxon>
        <taxon>Decapoda</taxon>
        <taxon>Pleocyemata</taxon>
        <taxon>Brachyura</taxon>
        <taxon>Eubrachyura</taxon>
        <taxon>Portunoidea</taxon>
        <taxon>Portunidae</taxon>
        <taxon>Portuninae</taxon>
        <taxon>Portunus</taxon>
    </lineage>
</organism>
<dbReference type="AlphaFoldDB" id="A0A5B7CN20"/>
<protein>
    <submittedName>
        <fullName evidence="1">Uncharacterized protein</fullName>
    </submittedName>
</protein>
<accession>A0A5B7CN20</accession>
<dbReference type="Proteomes" id="UP000324222">
    <property type="component" value="Unassembled WGS sequence"/>
</dbReference>
<dbReference type="EMBL" id="VSRR010000118">
    <property type="protein sequence ID" value="MPC10448.1"/>
    <property type="molecule type" value="Genomic_DNA"/>
</dbReference>
<comment type="caution">
    <text evidence="1">The sequence shown here is derived from an EMBL/GenBank/DDBJ whole genome shotgun (WGS) entry which is preliminary data.</text>
</comment>